<evidence type="ECO:0000313" key="3">
    <source>
        <dbReference type="Proteomes" id="UP000321577"/>
    </source>
</evidence>
<evidence type="ECO:0008006" key="4">
    <source>
        <dbReference type="Google" id="ProtNLM"/>
    </source>
</evidence>
<dbReference type="Proteomes" id="UP000321577">
    <property type="component" value="Unassembled WGS sequence"/>
</dbReference>
<dbReference type="Gene3D" id="1.10.10.10">
    <property type="entry name" value="Winged helix-like DNA-binding domain superfamily/Winged helix DNA-binding domain"/>
    <property type="match status" value="1"/>
</dbReference>
<keyword evidence="3" id="KW-1185">Reference proteome</keyword>
<protein>
    <recommendedName>
        <fullName evidence="4">Bacteriophage lambda Replication protein O N-terminal domain-containing protein</fullName>
    </recommendedName>
</protein>
<name>A0A512MCJ2_9BACT</name>
<reference evidence="2 3" key="1">
    <citation type="submission" date="2019-07" db="EMBL/GenBank/DDBJ databases">
        <title>Whole genome shotgun sequence of Brevifollis gellanilyticus NBRC 108608.</title>
        <authorList>
            <person name="Hosoyama A."/>
            <person name="Uohara A."/>
            <person name="Ohji S."/>
            <person name="Ichikawa N."/>
        </authorList>
    </citation>
    <scope>NUCLEOTIDE SEQUENCE [LARGE SCALE GENOMIC DNA]</scope>
    <source>
        <strain evidence="2 3">NBRC 108608</strain>
    </source>
</reference>
<gene>
    <name evidence="2" type="ORF">BGE01nite_37510</name>
</gene>
<dbReference type="AlphaFoldDB" id="A0A512MCJ2"/>
<evidence type="ECO:0000256" key="1">
    <source>
        <dbReference type="SAM" id="MobiDB-lite"/>
    </source>
</evidence>
<proteinExistence type="predicted"/>
<feature type="region of interest" description="Disordered" evidence="1">
    <location>
        <begin position="265"/>
        <end position="289"/>
    </location>
</feature>
<organism evidence="2 3">
    <name type="scientific">Brevifollis gellanilyticus</name>
    <dbReference type="NCBI Taxonomy" id="748831"/>
    <lineage>
        <taxon>Bacteria</taxon>
        <taxon>Pseudomonadati</taxon>
        <taxon>Verrucomicrobiota</taxon>
        <taxon>Verrucomicrobiia</taxon>
        <taxon>Verrucomicrobiales</taxon>
        <taxon>Verrucomicrobiaceae</taxon>
    </lineage>
</organism>
<accession>A0A512MCJ2</accession>
<dbReference type="InterPro" id="IPR036388">
    <property type="entry name" value="WH-like_DNA-bd_sf"/>
</dbReference>
<comment type="caution">
    <text evidence="2">The sequence shown here is derived from an EMBL/GenBank/DDBJ whole genome shotgun (WGS) entry which is preliminary data.</text>
</comment>
<dbReference type="EMBL" id="BKAG01000030">
    <property type="protein sequence ID" value="GEP44460.1"/>
    <property type="molecule type" value="Genomic_DNA"/>
</dbReference>
<evidence type="ECO:0000313" key="2">
    <source>
        <dbReference type="EMBL" id="GEP44460.1"/>
    </source>
</evidence>
<sequence>MDGEKMILRPANSSEQSVSPFLGFKAPTSNTTYTPNQFFDVVIPNFSRGVVRIVAYLIRKTLGWCDANGNPQETQIEVTYSELEKKAGVSRDMIRPALDAALSSHLIECVAVGRPKLAHDAGQSSCYQLCWSSLPYTTRSEEFRGFFEGEGNRTDIPNEFFDVIVPQEPLSVIKVVGSVIRHSIGFQTKHGRRRQQVALSYHQIENYARFGSRADLAKAVRTAIEKNYILRMETGVFSYEASERRRAVYAIRWFDNLISQKNELAPERSEKQTSISQISEPVDQSEKRTNIKTKLGNETGNSHAAADSDLHLKLVATGFSGKTATKLMREHSRQDIEEQMAWLPGRSPARSPAGLLLRAIEQRWPAPIKLRAPEVSGTAGWEFARCFYAAYGGNHGEPVNDPSPREAQIAEVFVQRLSKARPGESTPGEWGRFLGQLAREQRNPFPSLTLAIRQLGDAYLMQIEKQRLHEQLSSITERRQQHEEMHREAWLHWLAEQEAETRLTSPGEYARFTAKREEDRAELKADPKPWSRRVLEHFDTDSARLNAFREFSGLPGFWRWDAEFNSQSFNPTS</sequence>